<evidence type="ECO:0000313" key="7">
    <source>
        <dbReference type="Proteomes" id="UP000235145"/>
    </source>
</evidence>
<name>A0A9R1WPS2_LACSA</name>
<dbReference type="Gene3D" id="1.10.8.430">
    <property type="entry name" value="Helical domain of apoptotic protease-activating factors"/>
    <property type="match status" value="1"/>
</dbReference>
<dbReference type="Proteomes" id="UP000235145">
    <property type="component" value="Unassembled WGS sequence"/>
</dbReference>
<dbReference type="Gene3D" id="3.80.10.10">
    <property type="entry name" value="Ribonuclease Inhibitor"/>
    <property type="match status" value="2"/>
</dbReference>
<dbReference type="InterPro" id="IPR000157">
    <property type="entry name" value="TIR_dom"/>
</dbReference>
<dbReference type="PRINTS" id="PR00364">
    <property type="entry name" value="DISEASERSIST"/>
</dbReference>
<dbReference type="PANTHER" id="PTHR11017">
    <property type="entry name" value="LEUCINE-RICH REPEAT-CONTAINING PROTEIN"/>
    <property type="match status" value="1"/>
</dbReference>
<dbReference type="EMBL" id="NBSK02000001">
    <property type="protein sequence ID" value="KAJ0227549.1"/>
    <property type="molecule type" value="Genomic_DNA"/>
</dbReference>
<evidence type="ECO:0000259" key="5">
    <source>
        <dbReference type="PROSITE" id="PS50104"/>
    </source>
</evidence>
<accession>A0A9R1WPS2</accession>
<feature type="domain" description="TIR" evidence="5">
    <location>
        <begin position="20"/>
        <end position="195"/>
    </location>
</feature>
<dbReference type="PROSITE" id="PS50104">
    <property type="entry name" value="TIR"/>
    <property type="match status" value="1"/>
</dbReference>
<comment type="caution">
    <text evidence="6">The sequence shown here is derived from an EMBL/GenBank/DDBJ whole genome shotgun (WGS) entry which is preliminary data.</text>
</comment>
<reference evidence="6 7" key="1">
    <citation type="journal article" date="2017" name="Nat. Commun.">
        <title>Genome assembly with in vitro proximity ligation data and whole-genome triplication in lettuce.</title>
        <authorList>
            <person name="Reyes-Chin-Wo S."/>
            <person name="Wang Z."/>
            <person name="Yang X."/>
            <person name="Kozik A."/>
            <person name="Arikit S."/>
            <person name="Song C."/>
            <person name="Xia L."/>
            <person name="Froenicke L."/>
            <person name="Lavelle D.O."/>
            <person name="Truco M.J."/>
            <person name="Xia R."/>
            <person name="Zhu S."/>
            <person name="Xu C."/>
            <person name="Xu H."/>
            <person name="Xu X."/>
            <person name="Cox K."/>
            <person name="Korf I."/>
            <person name="Meyers B.C."/>
            <person name="Michelmore R.W."/>
        </authorList>
    </citation>
    <scope>NUCLEOTIDE SEQUENCE [LARGE SCALE GENOMIC DNA]</scope>
    <source>
        <strain evidence="7">cv. Salinas</strain>
        <tissue evidence="6">Seedlings</tissue>
    </source>
</reference>
<proteinExistence type="predicted"/>
<dbReference type="SUPFAM" id="SSF52058">
    <property type="entry name" value="L domain-like"/>
    <property type="match status" value="1"/>
</dbReference>
<evidence type="ECO:0000256" key="3">
    <source>
        <dbReference type="ARBA" id="ARBA00022821"/>
    </source>
</evidence>
<dbReference type="InterPro" id="IPR027417">
    <property type="entry name" value="P-loop_NTPase"/>
</dbReference>
<dbReference type="Pfam" id="PF00931">
    <property type="entry name" value="NB-ARC"/>
    <property type="match status" value="1"/>
</dbReference>
<keyword evidence="2" id="KW-0677">Repeat</keyword>
<dbReference type="GO" id="GO:0043531">
    <property type="term" value="F:ADP binding"/>
    <property type="evidence" value="ECO:0007669"/>
    <property type="project" value="InterPro"/>
</dbReference>
<keyword evidence="1" id="KW-0433">Leucine-rich repeat</keyword>
<dbReference type="InterPro" id="IPR042197">
    <property type="entry name" value="Apaf_helical"/>
</dbReference>
<dbReference type="Pfam" id="PF01582">
    <property type="entry name" value="TIR"/>
    <property type="match status" value="1"/>
</dbReference>
<gene>
    <name evidence="6" type="ORF">LSAT_V11C100039940</name>
</gene>
<dbReference type="GO" id="GO:0006952">
    <property type="term" value="P:defense response"/>
    <property type="evidence" value="ECO:0007669"/>
    <property type="project" value="UniProtKB-KW"/>
</dbReference>
<dbReference type="InterPro" id="IPR035897">
    <property type="entry name" value="Toll_tir_struct_dom_sf"/>
</dbReference>
<dbReference type="InterPro" id="IPR036390">
    <property type="entry name" value="WH_DNA-bd_sf"/>
</dbReference>
<dbReference type="SUPFAM" id="SSF52200">
    <property type="entry name" value="Toll/Interleukin receptor TIR domain"/>
    <property type="match status" value="1"/>
</dbReference>
<keyword evidence="3" id="KW-0611">Plant defense</keyword>
<dbReference type="InterPro" id="IPR032675">
    <property type="entry name" value="LRR_dom_sf"/>
</dbReference>
<dbReference type="SUPFAM" id="SSF48445">
    <property type="entry name" value="14-3-3 protein"/>
    <property type="match status" value="1"/>
</dbReference>
<dbReference type="InterPro" id="IPR002182">
    <property type="entry name" value="NB-ARC"/>
</dbReference>
<evidence type="ECO:0000256" key="1">
    <source>
        <dbReference type="ARBA" id="ARBA00022614"/>
    </source>
</evidence>
<dbReference type="InterPro" id="IPR036815">
    <property type="entry name" value="14-3-3_dom_sf"/>
</dbReference>
<evidence type="ECO:0000256" key="4">
    <source>
        <dbReference type="ARBA" id="ARBA00023027"/>
    </source>
</evidence>
<evidence type="ECO:0000313" key="6">
    <source>
        <dbReference type="EMBL" id="KAJ0227549.1"/>
    </source>
</evidence>
<dbReference type="Gene3D" id="3.40.50.300">
    <property type="entry name" value="P-loop containing nucleotide triphosphate hydrolases"/>
    <property type="match status" value="1"/>
</dbReference>
<dbReference type="GO" id="GO:0007165">
    <property type="term" value="P:signal transduction"/>
    <property type="evidence" value="ECO:0007669"/>
    <property type="project" value="InterPro"/>
</dbReference>
<dbReference type="SUPFAM" id="SSF46785">
    <property type="entry name" value="Winged helix' DNA-binding domain"/>
    <property type="match status" value="1"/>
</dbReference>
<dbReference type="AlphaFoldDB" id="A0A9R1WPS2"/>
<dbReference type="PANTHER" id="PTHR11017:SF313">
    <property type="entry name" value="TIR DOMAIN, P-LOOP CONTAINING NUCLEOSIDE TRIPHOSPHATE HYDROLASE"/>
    <property type="match status" value="1"/>
</dbReference>
<keyword evidence="7" id="KW-1185">Reference proteome</keyword>
<dbReference type="SMART" id="SM00255">
    <property type="entry name" value="TIR"/>
    <property type="match status" value="1"/>
</dbReference>
<dbReference type="Gene3D" id="3.40.50.10140">
    <property type="entry name" value="Toll/interleukin-1 receptor homology (TIR) domain"/>
    <property type="match status" value="1"/>
</dbReference>
<evidence type="ECO:0000256" key="2">
    <source>
        <dbReference type="ARBA" id="ARBA00022737"/>
    </source>
</evidence>
<dbReference type="SUPFAM" id="SSF52540">
    <property type="entry name" value="P-loop containing nucleoside triphosphate hydrolases"/>
    <property type="match status" value="1"/>
</dbReference>
<organism evidence="6 7">
    <name type="scientific">Lactuca sativa</name>
    <name type="common">Garden lettuce</name>
    <dbReference type="NCBI Taxonomy" id="4236"/>
    <lineage>
        <taxon>Eukaryota</taxon>
        <taxon>Viridiplantae</taxon>
        <taxon>Streptophyta</taxon>
        <taxon>Embryophyta</taxon>
        <taxon>Tracheophyta</taxon>
        <taxon>Spermatophyta</taxon>
        <taxon>Magnoliopsida</taxon>
        <taxon>eudicotyledons</taxon>
        <taxon>Gunneridae</taxon>
        <taxon>Pentapetalae</taxon>
        <taxon>asterids</taxon>
        <taxon>campanulids</taxon>
        <taxon>Asterales</taxon>
        <taxon>Asteraceae</taxon>
        <taxon>Cichorioideae</taxon>
        <taxon>Cichorieae</taxon>
        <taxon>Lactucinae</taxon>
        <taxon>Lactuca</taxon>
    </lineage>
</organism>
<dbReference type="Pfam" id="PF23282">
    <property type="entry name" value="WHD_ROQ1"/>
    <property type="match status" value="1"/>
</dbReference>
<dbReference type="FunFam" id="3.40.50.10140:FF:000007">
    <property type="entry name" value="Disease resistance protein (TIR-NBS-LRR class)"/>
    <property type="match status" value="1"/>
</dbReference>
<dbReference type="InterPro" id="IPR044974">
    <property type="entry name" value="Disease_R_plants"/>
</dbReference>
<dbReference type="Gene3D" id="1.20.190.20">
    <property type="entry name" value="14-3-3 domain"/>
    <property type="match status" value="1"/>
</dbReference>
<sequence>MVQLHEILEGSSSSSSTHGHGYDVFLSFRGLDTRHSFTNHLYNALIHANINTFLDDEEIETGEDLKPELESAIKSSKASVIVLSQNYADSTWCLDELVLILEQRRISKHVVIPIFYHVEPAHVRKQEGSFGDAMANHIQKMEAEANTDKRSKWAQKIDRWSNALREVADLKGKDANGSYDVILTNSFQAKEANSRVVSATANSDLPAACHLAKQAFDETINELDSLSEESYNDITRLEVEFIDEIVNDIFRKLQIPSRFPLPEVIGMEDSINFVTSWLKDTSSHTTDILTILGMGGMGKTSLAKYVYALHFHEFDTSSFIENITGRCDEKFNGLLDVQKQMYHDISKRSSVLVHDVSTYTLMIENAVALKKVFLVLDDISSPNQLDALLGSKGFHPGTKIIITTKDAWLTKICALFKTKVKPKHTTYEIELLSEIDSQKLLCNHAFMCNNPKEGYEEVSKNLVKYCEGHPMALKVLGRSLYNRDVTYWEGYIDRLKKENGSPINNVLRMSFDSLPSENDKELFKHIACIFVGMDINFTVTILEACDIETKTGITNLIDKCLLSIRWNNELVMHRLVQEMGRFVVREESLYKPWERSRLWGHESFRVLKQKKGTENILGLTLDMRLLEKEKLHGSLELKIDALSKMDSLMLLQLNYVQITGSYKNFPEELRWLCMHGFPLNSIPMDLPMENLVALDMSYSNIESFGICHSYQQRPSKRIKQLIGSCSKGQRLLRSLKILNLSFCEQLRSLGGFDYLPTLEKLILRGCIGLFEVCESIEQCAQLIFVDLSYCNKLEKHTRILRMLKRVETLLLDGCYLKQSRIKIRDMDSSKMLPDNNTDINTKSYSTAVVESIPSDLKFLANSLPRSLVVLSLANNNLSIESFPMDFSCLVMLKELCLDGNPIVSLPNCVRSLPRLENLSMSYCNMLTSVERPPHTLKRLKLFGDSDGNPLLHKLLFDPQMSPLIFLVEWQLFAPSSFEFEGLIKVQPMEGVEKKVLRSLGWTNLDFLNERRVRTNVRFRGSEESEIQMYYEFGIFSTIYGGIEMPNWITDRIKGPSISFTVPSSPNNLTGLNFCCVLASPFQHDRLEFDLKPIIFRNITKNLTWVYIHYIEKVGGNCVILLSHWMFGKNEVECGDHITVTVVEKPNDYFSAVCKECGVSFVFDYGEADALDYYKSWNHIIGGDLTATRFQSGEYLLQNMRFITGRYHFYVFSQPFKQNLKHSVEESLAWHSGGWPLRIYDSGVFLQSYWTLSVGLYVFCAISKSA</sequence>
<dbReference type="InterPro" id="IPR058192">
    <property type="entry name" value="WHD_ROQ1-like"/>
</dbReference>
<keyword evidence="4" id="KW-0520">NAD</keyword>
<protein>
    <recommendedName>
        <fullName evidence="5">TIR domain-containing protein</fullName>
    </recommendedName>
</protein>